<dbReference type="Gene3D" id="3.40.50.300">
    <property type="entry name" value="P-loop containing nucleotide triphosphate hydrolases"/>
    <property type="match status" value="1"/>
</dbReference>
<proteinExistence type="inferred from homology"/>
<accession>A0ABR2LB41</accession>
<dbReference type="PROSITE" id="PS51417">
    <property type="entry name" value="ARF"/>
    <property type="match status" value="1"/>
</dbReference>
<dbReference type="PROSITE" id="PS51419">
    <property type="entry name" value="RAB"/>
    <property type="match status" value="1"/>
</dbReference>
<evidence type="ECO:0000313" key="2">
    <source>
        <dbReference type="EMBL" id="KAK8899987.1"/>
    </source>
</evidence>
<comment type="similarity">
    <text evidence="1">Belongs to the small GTPase superfamily. Rab family.</text>
</comment>
<name>A0ABR2LB41_9EUKA</name>
<dbReference type="Pfam" id="PF00071">
    <property type="entry name" value="Ras"/>
    <property type="match status" value="1"/>
</dbReference>
<dbReference type="PRINTS" id="PR00449">
    <property type="entry name" value="RASTRNSFRMNG"/>
</dbReference>
<dbReference type="Proteomes" id="UP001470230">
    <property type="component" value="Unassembled WGS sequence"/>
</dbReference>
<dbReference type="SMART" id="SM00176">
    <property type="entry name" value="RAN"/>
    <property type="match status" value="1"/>
</dbReference>
<dbReference type="SMART" id="SM00177">
    <property type="entry name" value="ARF"/>
    <property type="match status" value="1"/>
</dbReference>
<dbReference type="SMART" id="SM00175">
    <property type="entry name" value="RAB"/>
    <property type="match status" value="1"/>
</dbReference>
<dbReference type="InterPro" id="IPR050209">
    <property type="entry name" value="Rab_GTPases_membrane_traffic"/>
</dbReference>
<comment type="caution">
    <text evidence="2">The sequence shown here is derived from an EMBL/GenBank/DDBJ whole genome shotgun (WGS) entry which is preliminary data.</text>
</comment>
<dbReference type="InterPro" id="IPR005225">
    <property type="entry name" value="Small_GTP-bd"/>
</dbReference>
<reference evidence="2 3" key="1">
    <citation type="submission" date="2024-04" db="EMBL/GenBank/DDBJ databases">
        <title>Tritrichomonas musculus Genome.</title>
        <authorList>
            <person name="Alves-Ferreira E."/>
            <person name="Grigg M."/>
            <person name="Lorenzi H."/>
            <person name="Galac M."/>
        </authorList>
    </citation>
    <scope>NUCLEOTIDE SEQUENCE [LARGE SCALE GENOMIC DNA]</scope>
    <source>
        <strain evidence="2 3">EAF2021</strain>
    </source>
</reference>
<evidence type="ECO:0000313" key="3">
    <source>
        <dbReference type="Proteomes" id="UP001470230"/>
    </source>
</evidence>
<evidence type="ECO:0000256" key="1">
    <source>
        <dbReference type="ARBA" id="ARBA00006270"/>
    </source>
</evidence>
<dbReference type="InterPro" id="IPR001806">
    <property type="entry name" value="Small_GTPase"/>
</dbReference>
<sequence>MSDSPNSYKIVVVGASGVGKTAIVNQLVNKNFKEEGQPTIGVEFKSYSLQANDENVKLQIWDTAGQERFRSVSKAYFRNALGAVLVFDLTQRSSFEELNMWINDLNSLCAPNAYIILVGNKKDLEDDRQIPETEAQEFAKRYNLQYLETSAKTGDNVQETFVRLGQGILRHIQEGDIKVNKQPDNVETLRDADQNSGKEANAGGCKC</sequence>
<dbReference type="EMBL" id="JAPFFF010000001">
    <property type="protein sequence ID" value="KAK8899987.1"/>
    <property type="molecule type" value="Genomic_DNA"/>
</dbReference>
<dbReference type="PROSITE" id="PS51421">
    <property type="entry name" value="RAS"/>
    <property type="match status" value="1"/>
</dbReference>
<dbReference type="PANTHER" id="PTHR47979">
    <property type="entry name" value="DRAB11-RELATED"/>
    <property type="match status" value="1"/>
</dbReference>
<organism evidence="2 3">
    <name type="scientific">Tritrichomonas musculus</name>
    <dbReference type="NCBI Taxonomy" id="1915356"/>
    <lineage>
        <taxon>Eukaryota</taxon>
        <taxon>Metamonada</taxon>
        <taxon>Parabasalia</taxon>
        <taxon>Tritrichomonadida</taxon>
        <taxon>Tritrichomonadidae</taxon>
        <taxon>Tritrichomonas</taxon>
    </lineage>
</organism>
<dbReference type="NCBIfam" id="TIGR00231">
    <property type="entry name" value="small_GTP"/>
    <property type="match status" value="1"/>
</dbReference>
<keyword evidence="3" id="KW-1185">Reference proteome</keyword>
<dbReference type="SMART" id="SM00173">
    <property type="entry name" value="RAS"/>
    <property type="match status" value="1"/>
</dbReference>
<protein>
    <recommendedName>
        <fullName evidence="4">Ras-related protein Rab-4B</fullName>
    </recommendedName>
</protein>
<dbReference type="PROSITE" id="PS51420">
    <property type="entry name" value="RHO"/>
    <property type="match status" value="1"/>
</dbReference>
<evidence type="ECO:0008006" key="4">
    <source>
        <dbReference type="Google" id="ProtNLM"/>
    </source>
</evidence>
<dbReference type="SMART" id="SM00174">
    <property type="entry name" value="RHO"/>
    <property type="match status" value="1"/>
</dbReference>
<dbReference type="SUPFAM" id="SSF52540">
    <property type="entry name" value="P-loop containing nucleoside triphosphate hydrolases"/>
    <property type="match status" value="1"/>
</dbReference>
<dbReference type="InterPro" id="IPR027417">
    <property type="entry name" value="P-loop_NTPase"/>
</dbReference>
<dbReference type="CDD" id="cd00154">
    <property type="entry name" value="Rab"/>
    <property type="match status" value="1"/>
</dbReference>
<gene>
    <name evidence="2" type="ORF">M9Y10_002310</name>
</gene>